<keyword evidence="4" id="KW-1185">Reference proteome</keyword>
<feature type="transmembrane region" description="Helical" evidence="1">
    <location>
        <begin position="159"/>
        <end position="179"/>
    </location>
</feature>
<evidence type="ECO:0000256" key="1">
    <source>
        <dbReference type="SAM" id="Phobius"/>
    </source>
</evidence>
<keyword evidence="1" id="KW-1133">Transmembrane helix</keyword>
<feature type="transmembrane region" description="Helical" evidence="1">
    <location>
        <begin position="185"/>
        <end position="209"/>
    </location>
</feature>
<accession>A0A8S1RRS3</accession>
<feature type="transmembrane region" description="Helical" evidence="1">
    <location>
        <begin position="89"/>
        <end position="107"/>
    </location>
</feature>
<dbReference type="AlphaFoldDB" id="A0A8S1RRS3"/>
<evidence type="ECO:0008006" key="5">
    <source>
        <dbReference type="Google" id="ProtNLM"/>
    </source>
</evidence>
<name>A0A8S1RRS3_9CILI</name>
<comment type="caution">
    <text evidence="3">The sequence shown here is derived from an EMBL/GenBank/DDBJ whole genome shotgun (WGS) entry which is preliminary data.</text>
</comment>
<dbReference type="EMBL" id="CAJJDN010000207">
    <property type="protein sequence ID" value="CAD8129084.1"/>
    <property type="molecule type" value="Genomic_DNA"/>
</dbReference>
<dbReference type="Proteomes" id="UP000692954">
    <property type="component" value="Unassembled WGS sequence"/>
</dbReference>
<evidence type="ECO:0000256" key="2">
    <source>
        <dbReference type="SAM" id="SignalP"/>
    </source>
</evidence>
<reference evidence="3" key="1">
    <citation type="submission" date="2021-01" db="EMBL/GenBank/DDBJ databases">
        <authorList>
            <consortium name="Genoscope - CEA"/>
            <person name="William W."/>
        </authorList>
    </citation>
    <scope>NUCLEOTIDE SEQUENCE</scope>
</reference>
<feature type="chain" id="PRO_5035740825" description="Transmembrane protein" evidence="2">
    <location>
        <begin position="23"/>
        <end position="254"/>
    </location>
</feature>
<protein>
    <recommendedName>
        <fullName evidence="5">Transmembrane protein</fullName>
    </recommendedName>
</protein>
<feature type="signal peptide" evidence="2">
    <location>
        <begin position="1"/>
        <end position="22"/>
    </location>
</feature>
<keyword evidence="1" id="KW-0812">Transmembrane</keyword>
<organism evidence="3 4">
    <name type="scientific">Paramecium sonneborni</name>
    <dbReference type="NCBI Taxonomy" id="65129"/>
    <lineage>
        <taxon>Eukaryota</taxon>
        <taxon>Sar</taxon>
        <taxon>Alveolata</taxon>
        <taxon>Ciliophora</taxon>
        <taxon>Intramacronucleata</taxon>
        <taxon>Oligohymenophorea</taxon>
        <taxon>Peniculida</taxon>
        <taxon>Parameciidae</taxon>
        <taxon>Paramecium</taxon>
    </lineage>
</organism>
<proteinExistence type="predicted"/>
<evidence type="ECO:0000313" key="3">
    <source>
        <dbReference type="EMBL" id="CAD8129084.1"/>
    </source>
</evidence>
<evidence type="ECO:0000313" key="4">
    <source>
        <dbReference type="Proteomes" id="UP000692954"/>
    </source>
</evidence>
<sequence>MISISQVLLFFRLGLYLQKLLIQKLQIISKFCKIIIQCWSWLYSKTIKWFKIKTPKQCTVTFTNSSGNLHLGLELVLIELAVMHQQIQITIHLQNVIISYILVLLLLQVKMYDYINQLQFIHILEIMQIVNRFLMEINFHDVQLLVQTDNVYIHQKHQVMIIQMNVLIMKIGIISFTLTNCANCAYWLNYIIIIMFLVLLFSKLCIYIFKFIMLLEWIQLYKYDLYNNSRNYRFRSLLLLCMDDFMYSKQTNYL</sequence>
<keyword evidence="2" id="KW-0732">Signal</keyword>
<gene>
    <name evidence="3" type="ORF">PSON_ATCC_30995.1.T2070005</name>
</gene>
<keyword evidence="1" id="KW-0472">Membrane</keyword>